<name>A0AAV2VXC1_9VIBR</name>
<evidence type="ECO:0000313" key="1">
    <source>
        <dbReference type="EMBL" id="CCO49309.1"/>
    </source>
</evidence>
<reference evidence="1 2" key="1">
    <citation type="journal article" date="2013" name="ISME J.">
        <title>Comparative genomics of pathogenic lineages of Vibrio nigripulchritudo identifies virulence-associated traits.</title>
        <authorList>
            <person name="Goudenege D."/>
            <person name="Labreuche Y."/>
            <person name="Krin E."/>
            <person name="Ansquer D."/>
            <person name="Mangenot S."/>
            <person name="Calteau A."/>
            <person name="Medigue C."/>
            <person name="Mazel D."/>
            <person name="Polz M.F."/>
            <person name="Le Roux F."/>
        </authorList>
    </citation>
    <scope>NUCLEOTIDE SEQUENCE [LARGE SCALE GENOMIC DNA]</scope>
    <source>
        <strain evidence="1 2">SOn1</strain>
    </source>
</reference>
<sequence>MIFVQKKCTIVSILKYATHILYKRALMYNKEVYTSGKGTA</sequence>
<accession>A0AAV2VXC1</accession>
<dbReference type="EMBL" id="CAOF01000177">
    <property type="protein sequence ID" value="CCO49309.1"/>
    <property type="molecule type" value="Genomic_DNA"/>
</dbReference>
<dbReference type="AlphaFoldDB" id="A0AAV2VXC1"/>
<proteinExistence type="predicted"/>
<evidence type="ECO:0008006" key="3">
    <source>
        <dbReference type="Google" id="ProtNLM"/>
    </source>
</evidence>
<gene>
    <name evidence="1" type="ORF">VIBNISOn1_810007</name>
</gene>
<comment type="caution">
    <text evidence="1">The sequence shown here is derived from an EMBL/GenBank/DDBJ whole genome shotgun (WGS) entry which is preliminary data.</text>
</comment>
<organism evidence="1 2">
    <name type="scientific">Vibrio nigripulchritudo SOn1</name>
    <dbReference type="NCBI Taxonomy" id="1238450"/>
    <lineage>
        <taxon>Bacteria</taxon>
        <taxon>Pseudomonadati</taxon>
        <taxon>Pseudomonadota</taxon>
        <taxon>Gammaproteobacteria</taxon>
        <taxon>Vibrionales</taxon>
        <taxon>Vibrionaceae</taxon>
        <taxon>Vibrio</taxon>
    </lineage>
</organism>
<dbReference type="Proteomes" id="UP000018211">
    <property type="component" value="Unassembled WGS sequence"/>
</dbReference>
<evidence type="ECO:0000313" key="2">
    <source>
        <dbReference type="Proteomes" id="UP000018211"/>
    </source>
</evidence>
<protein>
    <recommendedName>
        <fullName evidence="3">Transposase</fullName>
    </recommendedName>
</protein>